<dbReference type="Proteomes" id="UP000600799">
    <property type="component" value="Unassembled WGS sequence"/>
</dbReference>
<dbReference type="EMBL" id="JADQDC010000005">
    <property type="protein sequence ID" value="MBF9151155.1"/>
    <property type="molecule type" value="Genomic_DNA"/>
</dbReference>
<evidence type="ECO:0000256" key="6">
    <source>
        <dbReference type="ARBA" id="ARBA00022519"/>
    </source>
</evidence>
<keyword evidence="9" id="KW-0472">Membrane</keyword>
<comment type="subcellular location">
    <subcellularLocation>
        <location evidence="1">Cell inner membrane</location>
    </subcellularLocation>
</comment>
<evidence type="ECO:0000256" key="8">
    <source>
        <dbReference type="ARBA" id="ARBA00022927"/>
    </source>
</evidence>
<evidence type="ECO:0000313" key="11">
    <source>
        <dbReference type="EMBL" id="MBF9151155.1"/>
    </source>
</evidence>
<evidence type="ECO:0000256" key="4">
    <source>
        <dbReference type="ARBA" id="ARBA00022448"/>
    </source>
</evidence>
<reference evidence="11 12" key="1">
    <citation type="submission" date="2020-11" db="EMBL/GenBank/DDBJ databases">
        <title>The genome sequence of Novosphingobium sp. 1Y9A.</title>
        <authorList>
            <person name="Liu Y."/>
        </authorList>
    </citation>
    <scope>NUCLEOTIDE SEQUENCE [LARGE SCALE GENOMIC DNA]</scope>
    <source>
        <strain evidence="11 12">1Y9A</strain>
    </source>
</reference>
<name>A0ABS0HFV6_9SPHN</name>
<evidence type="ECO:0000256" key="3">
    <source>
        <dbReference type="ARBA" id="ARBA00021563"/>
    </source>
</evidence>
<protein>
    <recommendedName>
        <fullName evidence="3">Type II secretion system protein N</fullName>
    </recommendedName>
    <alternativeName>
        <fullName evidence="10">General secretion pathway protein N</fullName>
    </alternativeName>
</protein>
<keyword evidence="7" id="KW-0812">Transmembrane</keyword>
<evidence type="ECO:0000256" key="5">
    <source>
        <dbReference type="ARBA" id="ARBA00022475"/>
    </source>
</evidence>
<keyword evidence="4" id="KW-0813">Transport</keyword>
<keyword evidence="5" id="KW-1003">Cell membrane</keyword>
<comment type="similarity">
    <text evidence="2">Belongs to the GSP N family.</text>
</comment>
<dbReference type="Pfam" id="PF01203">
    <property type="entry name" value="T2SSN"/>
    <property type="match status" value="1"/>
</dbReference>
<dbReference type="RefSeq" id="WP_196275485.1">
    <property type="nucleotide sequence ID" value="NZ_JADQDC010000005.1"/>
</dbReference>
<keyword evidence="8" id="KW-0653">Protein transport</keyword>
<evidence type="ECO:0000256" key="2">
    <source>
        <dbReference type="ARBA" id="ARBA00007208"/>
    </source>
</evidence>
<evidence type="ECO:0000256" key="9">
    <source>
        <dbReference type="ARBA" id="ARBA00023136"/>
    </source>
</evidence>
<evidence type="ECO:0000256" key="1">
    <source>
        <dbReference type="ARBA" id="ARBA00004533"/>
    </source>
</evidence>
<evidence type="ECO:0000256" key="10">
    <source>
        <dbReference type="ARBA" id="ARBA00030772"/>
    </source>
</evidence>
<sequence length="236" mass="24096">MIGRWIFVRGAAMGRRGWLALAALFALGLIALLPLRLVLALAMPGTVTARSVEGSVWSGRIADLNAGPLPLGTVEAGLEPLPLLIGRPQFALSREGFSAKVAPSRIAEANGSVVLPDGLGGLPVTSIGFGDLSVVMDGGQCIKAQGTLNLTLASLGPLLPDAITLSGQARCEKGALVVPMRGPQGMERLILKLGGDGRWQADLTLTGLPQETADALKSSGFDARPGGVGIGTGGTF</sequence>
<keyword evidence="12" id="KW-1185">Reference proteome</keyword>
<accession>A0ABS0HFV6</accession>
<dbReference type="InterPro" id="IPR022792">
    <property type="entry name" value="T2SS_protein-GspN"/>
</dbReference>
<evidence type="ECO:0000256" key="7">
    <source>
        <dbReference type="ARBA" id="ARBA00022692"/>
    </source>
</evidence>
<organism evidence="11 12">
    <name type="scientific">Novosphingobium jiangmenense</name>
    <dbReference type="NCBI Taxonomy" id="2791981"/>
    <lineage>
        <taxon>Bacteria</taxon>
        <taxon>Pseudomonadati</taxon>
        <taxon>Pseudomonadota</taxon>
        <taxon>Alphaproteobacteria</taxon>
        <taxon>Sphingomonadales</taxon>
        <taxon>Sphingomonadaceae</taxon>
        <taxon>Novosphingobium</taxon>
    </lineage>
</organism>
<comment type="caution">
    <text evidence="11">The sequence shown here is derived from an EMBL/GenBank/DDBJ whole genome shotgun (WGS) entry which is preliminary data.</text>
</comment>
<evidence type="ECO:0000313" key="12">
    <source>
        <dbReference type="Proteomes" id="UP000600799"/>
    </source>
</evidence>
<proteinExistence type="inferred from homology"/>
<gene>
    <name evidence="11" type="primary">gspN</name>
    <name evidence="11" type="ORF">I2488_09095</name>
</gene>
<keyword evidence="6" id="KW-0997">Cell inner membrane</keyword>